<dbReference type="Proteomes" id="UP001462640">
    <property type="component" value="Unassembled WGS sequence"/>
</dbReference>
<comment type="caution">
    <text evidence="3">The sequence shown here is derived from an EMBL/GenBank/DDBJ whole genome shotgun (WGS) entry which is preliminary data.</text>
</comment>
<keyword evidence="4" id="KW-1185">Reference proteome</keyword>
<reference evidence="3 4" key="1">
    <citation type="submission" date="2024-05" db="EMBL/GenBank/DDBJ databases">
        <title>Roseateles sp. 2.12 16S ribosomal RNA gene Genome sequencing and assembly.</title>
        <authorList>
            <person name="Woo H."/>
        </authorList>
    </citation>
    <scope>NUCLEOTIDE SEQUENCE [LARGE SCALE GENOMIC DNA]</scope>
    <source>
        <strain evidence="3 4">2.12</strain>
    </source>
</reference>
<dbReference type="EMBL" id="JBDPZC010000006">
    <property type="protein sequence ID" value="MEO3713742.1"/>
    <property type="molecule type" value="Genomic_DNA"/>
</dbReference>
<evidence type="ECO:0000256" key="2">
    <source>
        <dbReference type="SAM" id="Phobius"/>
    </source>
</evidence>
<feature type="compositionally biased region" description="Basic residues" evidence="1">
    <location>
        <begin position="58"/>
        <end position="67"/>
    </location>
</feature>
<evidence type="ECO:0000313" key="4">
    <source>
        <dbReference type="Proteomes" id="UP001462640"/>
    </source>
</evidence>
<dbReference type="RefSeq" id="WP_347610435.1">
    <property type="nucleotide sequence ID" value="NZ_JBDPZC010000006.1"/>
</dbReference>
<sequence length="67" mass="8219">MTHDLTHWRDKHPNMVAFMVTAVVIGLVVGIAYFGYLHFRNRKIRELRRVQNRSRDRTRSRKNRKRR</sequence>
<accession>A0ABV0GFI5</accession>
<keyword evidence="2" id="KW-0472">Membrane</keyword>
<evidence type="ECO:0000313" key="3">
    <source>
        <dbReference type="EMBL" id="MEO3713742.1"/>
    </source>
</evidence>
<keyword evidence="2" id="KW-1133">Transmembrane helix</keyword>
<feature type="region of interest" description="Disordered" evidence="1">
    <location>
        <begin position="48"/>
        <end position="67"/>
    </location>
</feature>
<organism evidence="3 4">
    <name type="scientific">Roseateles flavus</name>
    <dbReference type="NCBI Taxonomy" id="3149041"/>
    <lineage>
        <taxon>Bacteria</taxon>
        <taxon>Pseudomonadati</taxon>
        <taxon>Pseudomonadota</taxon>
        <taxon>Betaproteobacteria</taxon>
        <taxon>Burkholderiales</taxon>
        <taxon>Sphaerotilaceae</taxon>
        <taxon>Roseateles</taxon>
    </lineage>
</organism>
<feature type="compositionally biased region" description="Basic and acidic residues" evidence="1">
    <location>
        <begin position="48"/>
        <end position="57"/>
    </location>
</feature>
<evidence type="ECO:0000256" key="1">
    <source>
        <dbReference type="SAM" id="MobiDB-lite"/>
    </source>
</evidence>
<feature type="transmembrane region" description="Helical" evidence="2">
    <location>
        <begin position="15"/>
        <end position="39"/>
    </location>
</feature>
<gene>
    <name evidence="3" type="ORF">ABDJ40_13340</name>
</gene>
<protein>
    <submittedName>
        <fullName evidence="3">Uncharacterized protein</fullName>
    </submittedName>
</protein>
<proteinExistence type="predicted"/>
<name>A0ABV0GFI5_9BURK</name>
<keyword evidence="2" id="KW-0812">Transmembrane</keyword>